<keyword evidence="4" id="KW-0695">RNA-directed DNA polymerase</keyword>
<dbReference type="GO" id="GO:0015074">
    <property type="term" value="P:DNA integration"/>
    <property type="evidence" value="ECO:0007669"/>
    <property type="project" value="InterPro"/>
</dbReference>
<feature type="domain" description="Integrase catalytic" evidence="8">
    <location>
        <begin position="1031"/>
        <end position="1188"/>
    </location>
</feature>
<dbReference type="EC" id="2.7.7.49" evidence="1"/>
<evidence type="ECO:0000256" key="4">
    <source>
        <dbReference type="ARBA" id="ARBA00022918"/>
    </source>
</evidence>
<feature type="domain" description="Reverse transcriptase" evidence="7">
    <location>
        <begin position="500"/>
        <end position="712"/>
    </location>
</feature>
<dbReference type="SUPFAM" id="SSF53098">
    <property type="entry name" value="Ribonuclease H-like"/>
    <property type="match status" value="1"/>
</dbReference>
<dbReference type="Pfam" id="PF17919">
    <property type="entry name" value="RT_RNaseH_2"/>
    <property type="match status" value="1"/>
</dbReference>
<dbReference type="GO" id="GO:0003964">
    <property type="term" value="F:RNA-directed DNA polymerase activity"/>
    <property type="evidence" value="ECO:0007669"/>
    <property type="project" value="UniProtKB-KW"/>
</dbReference>
<evidence type="ECO:0000259" key="8">
    <source>
        <dbReference type="PROSITE" id="PS50994"/>
    </source>
</evidence>
<keyword evidence="4" id="KW-0808">Transferase</keyword>
<dbReference type="FunFam" id="3.10.20.370:FF:000001">
    <property type="entry name" value="Retrovirus-related Pol polyprotein from transposon 17.6-like protein"/>
    <property type="match status" value="1"/>
</dbReference>
<name>A0A0N5BUR8_STREA</name>
<dbReference type="Gene3D" id="3.30.420.10">
    <property type="entry name" value="Ribonuclease H-like superfamily/Ribonuclease H"/>
    <property type="match status" value="1"/>
</dbReference>
<keyword evidence="3" id="KW-0255">Endonuclease</keyword>
<dbReference type="InterPro" id="IPR043128">
    <property type="entry name" value="Rev_trsase/Diguanyl_cyclase"/>
</dbReference>
<keyword evidence="9" id="KW-1185">Reference proteome</keyword>
<dbReference type="Gene3D" id="3.10.10.10">
    <property type="entry name" value="HIV Type 1 Reverse Transcriptase, subunit A, domain 1"/>
    <property type="match status" value="1"/>
</dbReference>
<dbReference type="CDD" id="cd09274">
    <property type="entry name" value="RNase_HI_RT_Ty3"/>
    <property type="match status" value="1"/>
</dbReference>
<dbReference type="GO" id="GO:0042575">
    <property type="term" value="C:DNA polymerase complex"/>
    <property type="evidence" value="ECO:0007669"/>
    <property type="project" value="UniProtKB-ARBA"/>
</dbReference>
<dbReference type="Pfam" id="PF00078">
    <property type="entry name" value="RVT_1"/>
    <property type="match status" value="1"/>
</dbReference>
<dbReference type="InterPro" id="IPR012337">
    <property type="entry name" value="RNaseH-like_sf"/>
</dbReference>
<dbReference type="CDD" id="cd01647">
    <property type="entry name" value="RT_LTR"/>
    <property type="match status" value="1"/>
</dbReference>
<evidence type="ECO:0000259" key="7">
    <source>
        <dbReference type="PROSITE" id="PS50878"/>
    </source>
</evidence>
<dbReference type="InterPro" id="IPR041577">
    <property type="entry name" value="RT_RNaseH_2"/>
</dbReference>
<evidence type="ECO:0000256" key="3">
    <source>
        <dbReference type="ARBA" id="ARBA00022759"/>
    </source>
</evidence>
<dbReference type="Gene3D" id="3.30.70.270">
    <property type="match status" value="2"/>
</dbReference>
<dbReference type="InterPro" id="IPR001584">
    <property type="entry name" value="Integrase_cat-core"/>
</dbReference>
<dbReference type="Pfam" id="PF00665">
    <property type="entry name" value="rve"/>
    <property type="match status" value="1"/>
</dbReference>
<dbReference type="Gene3D" id="1.10.340.70">
    <property type="match status" value="1"/>
</dbReference>
<keyword evidence="5" id="KW-0511">Multifunctional enzyme</keyword>
<dbReference type="Proteomes" id="UP000046392">
    <property type="component" value="Unplaced"/>
</dbReference>
<evidence type="ECO:0000313" key="10">
    <source>
        <dbReference type="WBParaSite" id="SPAL_0000958700.1"/>
    </source>
</evidence>
<evidence type="ECO:0000256" key="2">
    <source>
        <dbReference type="ARBA" id="ARBA00022722"/>
    </source>
</evidence>
<dbReference type="InterPro" id="IPR036397">
    <property type="entry name" value="RNaseH_sf"/>
</dbReference>
<dbReference type="PROSITE" id="PS50994">
    <property type="entry name" value="INTEGRASE"/>
    <property type="match status" value="1"/>
</dbReference>
<dbReference type="PANTHER" id="PTHR37984:SF5">
    <property type="entry name" value="PROTEIN NYNRIN-LIKE"/>
    <property type="match status" value="1"/>
</dbReference>
<dbReference type="PROSITE" id="PS50878">
    <property type="entry name" value="RT_POL"/>
    <property type="match status" value="1"/>
</dbReference>
<dbReference type="InterPro" id="IPR050951">
    <property type="entry name" value="Retrovirus_Pol_polyprotein"/>
</dbReference>
<sequence>PGCQFGYLIKVVKAVYEKYVKNNFNLRAMRGWKQRMDEAVRDYNLRYRNKLAEIYPDYGNSLYRKAMTEAERGDYWRVEIVNTYIASLTKELREKMPIIPDHEKCLETAMTIAENYEKELDDREAKQELIERMNKAGTRRVLVGRMSQPAEYPKDRKSFTPRCLPTLRKKRTSYSILLWKKGTTKRDLELCDTDVLPFDEDDEKLREAAIQAGYALMVRITLLDRFRHTPTILMNVHGKWTQVFIDDGSDVSLISEEQWILFGSPPVEPTDAWVDNTHDRIKFKGVTLLKVCTVNLRETEERFYIKFGLGGNCQYYIATGKRDEFSLKGRSPIGDGLLYITKNKRTTMPPEITPIKGVNDIKNNRTTIHLWNFGTKPINILKNTPVCLAIQLKPDEIISAEDEYVAPEAQWEEDLPDSRRTKPLSNKEMLAIIEIPKQLQPLILKYKDIFYEYMNDPGRYTGMIKHEINLKEDSKIVRKPLRKYRPEQEEAMMTILDDMLKDGQIEKSRSPWASPVLMVKKKTGDWRKVVDYREVNLVTKDETSVLPLIEDILEKVSGKEIYSTIDLASGFFQIPIEKKSKEITAFITPKGLFQYNVTPMGLSGSPSTFQRVMEESFGDMRENVIAYMDDIIVSGKEESHIQDVERVFKKLKEIGMKAKLRKCNFWQKKVEFLGHYVSKDGIEINQKKVEAINKLTIPKNRKELRAFLGATNYFRRFILNYAKLAAPLTKLLSEKEEYSWKEEQQTTFETLKKKLKEAPILAPPDLNRSFVIHTDASEYAVGAVLLQENEEDKKLRLIACASRTLNSIERRWQIVEKEALALVFAIKSFKYYIEGKVTDIFTDQRALLAIKSAKENQTKLRRYQLVLMAHNLNIFYKEGKANVIADLLSRNPEEILREPQVLAITLKREMQGECQEMRPPIKMELFKLSKDEVEELQEKYRDQINIIDEVGYIKVMGREKIYVPKRSRNLLIKEYHENLYLGAHFGNKRLTELIKRYYWWENMQVNINCEKCQKIKYHPNTTCNWVGTWEPATRPWERLNMDIRGRLQTTKRKNEYLLVIVDDFSKYALSIPMRNTKSETIINTLIINVFTIFGYPKAIRLDNATYFSSKEFHNFMDNSGIKLMKSVPYNHDSNGQVERYNRTINETLACYEEDENWDLISPIISHTYNNQIHSITEAIPYEVIFGRRKTPMDMNLRLLNHLNDAELQVDYERLIASVINNLNRQVLKRIMGRIGNESKLKDKYDGPYVIMNIDQTTGNCELSKLLKSGRISHTINRGRRIYNVAHIKQLKLYKTSPGGEEVQVGGESDPQMSSN</sequence>
<dbReference type="STRING" id="174720.A0A0N5BUR8"/>
<evidence type="ECO:0000313" key="9">
    <source>
        <dbReference type="Proteomes" id="UP000046392"/>
    </source>
</evidence>
<keyword evidence="3" id="KW-0378">Hydrolase</keyword>
<feature type="coiled-coil region" evidence="6">
    <location>
        <begin position="106"/>
        <end position="136"/>
    </location>
</feature>
<reference evidence="10" key="1">
    <citation type="submission" date="2017-02" db="UniProtKB">
        <authorList>
            <consortium name="WormBaseParasite"/>
        </authorList>
    </citation>
    <scope>IDENTIFICATION</scope>
</reference>
<keyword evidence="6" id="KW-0175">Coiled coil</keyword>
<proteinExistence type="predicted"/>
<dbReference type="Pfam" id="PF17921">
    <property type="entry name" value="Integrase_H2C2"/>
    <property type="match status" value="1"/>
</dbReference>
<dbReference type="WBParaSite" id="SPAL_0000958700.1">
    <property type="protein sequence ID" value="SPAL_0000958700.1"/>
    <property type="gene ID" value="SPAL_0000958700"/>
</dbReference>
<dbReference type="GO" id="GO:0004519">
    <property type="term" value="F:endonuclease activity"/>
    <property type="evidence" value="ECO:0007669"/>
    <property type="project" value="UniProtKB-KW"/>
</dbReference>
<evidence type="ECO:0000256" key="1">
    <source>
        <dbReference type="ARBA" id="ARBA00012493"/>
    </source>
</evidence>
<dbReference type="InterPro" id="IPR043502">
    <property type="entry name" value="DNA/RNA_pol_sf"/>
</dbReference>
<dbReference type="PANTHER" id="PTHR37984">
    <property type="entry name" value="PROTEIN CBG26694"/>
    <property type="match status" value="1"/>
</dbReference>
<keyword evidence="2" id="KW-0540">Nuclease</keyword>
<protein>
    <recommendedName>
        <fullName evidence="1">RNA-directed DNA polymerase</fullName>
        <ecNumber evidence="1">2.7.7.49</ecNumber>
    </recommendedName>
</protein>
<organism evidence="9 10">
    <name type="scientific">Strongyloides papillosus</name>
    <name type="common">Intestinal threadworm</name>
    <dbReference type="NCBI Taxonomy" id="174720"/>
    <lineage>
        <taxon>Eukaryota</taxon>
        <taxon>Metazoa</taxon>
        <taxon>Ecdysozoa</taxon>
        <taxon>Nematoda</taxon>
        <taxon>Chromadorea</taxon>
        <taxon>Rhabditida</taxon>
        <taxon>Tylenchina</taxon>
        <taxon>Panagrolaimomorpha</taxon>
        <taxon>Strongyloidoidea</taxon>
        <taxon>Strongyloididae</taxon>
        <taxon>Strongyloides</taxon>
    </lineage>
</organism>
<dbReference type="SUPFAM" id="SSF56672">
    <property type="entry name" value="DNA/RNA polymerases"/>
    <property type="match status" value="1"/>
</dbReference>
<dbReference type="GO" id="GO:0003676">
    <property type="term" value="F:nucleic acid binding"/>
    <property type="evidence" value="ECO:0007669"/>
    <property type="project" value="InterPro"/>
</dbReference>
<dbReference type="FunFam" id="3.30.70.270:FF:000026">
    <property type="entry name" value="Transposon Ty3-G Gag-Pol polyprotein"/>
    <property type="match status" value="1"/>
</dbReference>
<evidence type="ECO:0000256" key="5">
    <source>
        <dbReference type="ARBA" id="ARBA00023268"/>
    </source>
</evidence>
<accession>A0A0N5BUR8</accession>
<keyword evidence="4" id="KW-0548">Nucleotidyltransferase</keyword>
<evidence type="ECO:0000256" key="6">
    <source>
        <dbReference type="SAM" id="Coils"/>
    </source>
</evidence>
<dbReference type="InterPro" id="IPR000477">
    <property type="entry name" value="RT_dom"/>
</dbReference>
<dbReference type="InterPro" id="IPR041588">
    <property type="entry name" value="Integrase_H2C2"/>
</dbReference>